<feature type="region of interest" description="Disordered" evidence="5">
    <location>
        <begin position="22"/>
        <end position="46"/>
    </location>
</feature>
<feature type="compositionally biased region" description="Basic residues" evidence="5">
    <location>
        <begin position="305"/>
        <end position="314"/>
    </location>
</feature>
<dbReference type="InterPro" id="IPR001841">
    <property type="entry name" value="Znf_RING"/>
</dbReference>
<protein>
    <recommendedName>
        <fullName evidence="6">RING-type domain-containing protein</fullName>
    </recommendedName>
</protein>
<dbReference type="PROSITE" id="PS00518">
    <property type="entry name" value="ZF_RING_1"/>
    <property type="match status" value="1"/>
</dbReference>
<evidence type="ECO:0000256" key="1">
    <source>
        <dbReference type="ARBA" id="ARBA00022723"/>
    </source>
</evidence>
<feature type="compositionally biased region" description="Gly residues" evidence="5">
    <location>
        <begin position="266"/>
        <end position="290"/>
    </location>
</feature>
<dbReference type="InterPro" id="IPR013083">
    <property type="entry name" value="Znf_RING/FYVE/PHD"/>
</dbReference>
<organism evidence="7 8">
    <name type="scientific">Gonium pectorale</name>
    <name type="common">Green alga</name>
    <dbReference type="NCBI Taxonomy" id="33097"/>
    <lineage>
        <taxon>Eukaryota</taxon>
        <taxon>Viridiplantae</taxon>
        <taxon>Chlorophyta</taxon>
        <taxon>core chlorophytes</taxon>
        <taxon>Chlorophyceae</taxon>
        <taxon>CS clade</taxon>
        <taxon>Chlamydomonadales</taxon>
        <taxon>Volvocaceae</taxon>
        <taxon>Gonium</taxon>
    </lineage>
</organism>
<evidence type="ECO:0000259" key="6">
    <source>
        <dbReference type="PROSITE" id="PS50089"/>
    </source>
</evidence>
<evidence type="ECO:0000256" key="2">
    <source>
        <dbReference type="ARBA" id="ARBA00022771"/>
    </source>
</evidence>
<keyword evidence="8" id="KW-1185">Reference proteome</keyword>
<keyword evidence="2 4" id="KW-0863">Zinc-finger</keyword>
<evidence type="ECO:0000313" key="7">
    <source>
        <dbReference type="EMBL" id="KXZ43222.1"/>
    </source>
</evidence>
<gene>
    <name evidence="7" type="ORF">GPECTOR_97g760</name>
</gene>
<reference evidence="8" key="1">
    <citation type="journal article" date="2016" name="Nat. Commun.">
        <title>The Gonium pectorale genome demonstrates co-option of cell cycle regulation during the evolution of multicellularity.</title>
        <authorList>
            <person name="Hanschen E.R."/>
            <person name="Marriage T.N."/>
            <person name="Ferris P.J."/>
            <person name="Hamaji T."/>
            <person name="Toyoda A."/>
            <person name="Fujiyama A."/>
            <person name="Neme R."/>
            <person name="Noguchi H."/>
            <person name="Minakuchi Y."/>
            <person name="Suzuki M."/>
            <person name="Kawai-Toyooka H."/>
            <person name="Smith D.R."/>
            <person name="Sparks H."/>
            <person name="Anderson J."/>
            <person name="Bakaric R."/>
            <person name="Luria V."/>
            <person name="Karger A."/>
            <person name="Kirschner M.W."/>
            <person name="Durand P.M."/>
            <person name="Michod R.E."/>
            <person name="Nozaki H."/>
            <person name="Olson B.J."/>
        </authorList>
    </citation>
    <scope>NUCLEOTIDE SEQUENCE [LARGE SCALE GENOMIC DNA]</scope>
    <source>
        <strain evidence="8">NIES-2863</strain>
    </source>
</reference>
<dbReference type="PROSITE" id="PS50089">
    <property type="entry name" value="ZF_RING_2"/>
    <property type="match status" value="1"/>
</dbReference>
<keyword evidence="1" id="KW-0479">Metal-binding</keyword>
<evidence type="ECO:0000313" key="8">
    <source>
        <dbReference type="Proteomes" id="UP000075714"/>
    </source>
</evidence>
<feature type="compositionally biased region" description="Basic and acidic residues" evidence="5">
    <location>
        <begin position="32"/>
        <end position="41"/>
    </location>
</feature>
<feature type="region of interest" description="Disordered" evidence="5">
    <location>
        <begin position="239"/>
        <end position="327"/>
    </location>
</feature>
<accession>A0A150G045</accession>
<evidence type="ECO:0000256" key="5">
    <source>
        <dbReference type="SAM" id="MobiDB-lite"/>
    </source>
</evidence>
<dbReference type="Pfam" id="PF13639">
    <property type="entry name" value="zf-RING_2"/>
    <property type="match status" value="1"/>
</dbReference>
<dbReference type="AlphaFoldDB" id="A0A150G045"/>
<dbReference type="PANTHER" id="PTHR47361:SF4">
    <property type="entry name" value="RING_U-BOX SUPERFAMILY PROTEIN"/>
    <property type="match status" value="1"/>
</dbReference>
<dbReference type="Gene3D" id="3.30.40.10">
    <property type="entry name" value="Zinc/RING finger domain, C3HC4 (zinc finger)"/>
    <property type="match status" value="1"/>
</dbReference>
<evidence type="ECO:0000256" key="3">
    <source>
        <dbReference type="ARBA" id="ARBA00022833"/>
    </source>
</evidence>
<comment type="caution">
    <text evidence="7">The sequence shown here is derived from an EMBL/GenBank/DDBJ whole genome shotgun (WGS) entry which is preliminary data.</text>
</comment>
<dbReference type="OrthoDB" id="1935339at2759"/>
<keyword evidence="3" id="KW-0862">Zinc</keyword>
<evidence type="ECO:0000256" key="4">
    <source>
        <dbReference type="PROSITE-ProRule" id="PRU00175"/>
    </source>
</evidence>
<proteinExistence type="predicted"/>
<dbReference type="EMBL" id="LSYV01000098">
    <property type="protein sequence ID" value="KXZ43222.1"/>
    <property type="molecule type" value="Genomic_DNA"/>
</dbReference>
<dbReference type="Proteomes" id="UP000075714">
    <property type="component" value="Unassembled WGS sequence"/>
</dbReference>
<name>A0A150G045_GONPE</name>
<dbReference type="SMART" id="SM00184">
    <property type="entry name" value="RING"/>
    <property type="match status" value="1"/>
</dbReference>
<dbReference type="InterPro" id="IPR017907">
    <property type="entry name" value="Znf_RING_CS"/>
</dbReference>
<dbReference type="SUPFAM" id="SSF57850">
    <property type="entry name" value="RING/U-box"/>
    <property type="match status" value="1"/>
</dbReference>
<feature type="compositionally biased region" description="Low complexity" evidence="5">
    <location>
        <begin position="249"/>
        <end position="265"/>
    </location>
</feature>
<feature type="compositionally biased region" description="Acidic residues" evidence="5">
    <location>
        <begin position="22"/>
        <end position="31"/>
    </location>
</feature>
<feature type="compositionally biased region" description="Low complexity" evidence="5">
    <location>
        <begin position="291"/>
        <end position="302"/>
    </location>
</feature>
<sequence length="327" mass="34374">MSSLRKAFARLGMKEDDDYYEEVEYEDYEQDQEAKPAEARATEGTGADGGEVCAICLTAIEPVDLAIIKGCEHEYCVHCILQWAVVKEQTAASCPQCKAPFNYIFCHRLLDGTLSDAPVEESVCLLKRASWFVDHVKVLEKGKALSAAMAAEEAVGDWQELYDEDDYDYDDDEQLEKYYFSSAAGRARVVLGNRRLGENGYMRAGRMYARPVNGAASLPGSSVNANGGTCKAVKLRAPGSKSTVWDNPGAEAAPAAGSSAASRSGARGGAAGGSSGAGGSSSGSGSGAGPSGSSNSAASSASKGQGRRAKRNARRAAADLVMDLDFD</sequence>
<feature type="domain" description="RING-type" evidence="6">
    <location>
        <begin position="53"/>
        <end position="98"/>
    </location>
</feature>
<dbReference type="PANTHER" id="PTHR47361">
    <property type="entry name" value="RING/U-BOX SUPERFAMILY PROTEIN"/>
    <property type="match status" value="1"/>
</dbReference>
<dbReference type="GO" id="GO:0008270">
    <property type="term" value="F:zinc ion binding"/>
    <property type="evidence" value="ECO:0007669"/>
    <property type="project" value="UniProtKB-KW"/>
</dbReference>